<evidence type="ECO:0000313" key="3">
    <source>
        <dbReference type="Proteomes" id="UP000271889"/>
    </source>
</evidence>
<protein>
    <submittedName>
        <fullName evidence="2">Uncharacterized protein</fullName>
    </submittedName>
</protein>
<name>A0A3P6TDH0_CYLGO</name>
<keyword evidence="3" id="KW-1185">Reference proteome</keyword>
<keyword evidence="1" id="KW-1133">Transmembrane helix</keyword>
<sequence>MIQVLHLKTILFSYLPCLFAFNVAWQYRLLYIIFSYIGLSCTGSLHMSHQYTNALH</sequence>
<gene>
    <name evidence="2" type="ORF">CGOC_LOCUS7827</name>
</gene>
<evidence type="ECO:0000256" key="1">
    <source>
        <dbReference type="SAM" id="Phobius"/>
    </source>
</evidence>
<dbReference type="AlphaFoldDB" id="A0A3P6TDH0"/>
<reference evidence="2 3" key="1">
    <citation type="submission" date="2018-11" db="EMBL/GenBank/DDBJ databases">
        <authorList>
            <consortium name="Pathogen Informatics"/>
        </authorList>
    </citation>
    <scope>NUCLEOTIDE SEQUENCE [LARGE SCALE GENOMIC DNA]</scope>
</reference>
<keyword evidence="1" id="KW-0812">Transmembrane</keyword>
<dbReference type="Proteomes" id="UP000271889">
    <property type="component" value="Unassembled WGS sequence"/>
</dbReference>
<feature type="transmembrane region" description="Helical" evidence="1">
    <location>
        <begin position="12"/>
        <end position="37"/>
    </location>
</feature>
<evidence type="ECO:0000313" key="2">
    <source>
        <dbReference type="EMBL" id="VDK81399.1"/>
    </source>
</evidence>
<keyword evidence="1" id="KW-0472">Membrane</keyword>
<accession>A0A3P6TDH0</accession>
<dbReference type="EMBL" id="UYRV01027727">
    <property type="protein sequence ID" value="VDK81399.1"/>
    <property type="molecule type" value="Genomic_DNA"/>
</dbReference>
<organism evidence="2 3">
    <name type="scientific">Cylicostephanus goldi</name>
    <name type="common">Nematode worm</name>
    <dbReference type="NCBI Taxonomy" id="71465"/>
    <lineage>
        <taxon>Eukaryota</taxon>
        <taxon>Metazoa</taxon>
        <taxon>Ecdysozoa</taxon>
        <taxon>Nematoda</taxon>
        <taxon>Chromadorea</taxon>
        <taxon>Rhabditida</taxon>
        <taxon>Rhabditina</taxon>
        <taxon>Rhabditomorpha</taxon>
        <taxon>Strongyloidea</taxon>
        <taxon>Strongylidae</taxon>
        <taxon>Cylicostephanus</taxon>
    </lineage>
</organism>
<proteinExistence type="predicted"/>